<organism evidence="1 2">
    <name type="scientific">Cotesia glomerata</name>
    <name type="common">Lepidopteran parasitic wasp</name>
    <name type="synonym">Apanteles glomeratus</name>
    <dbReference type="NCBI Taxonomy" id="32391"/>
    <lineage>
        <taxon>Eukaryota</taxon>
        <taxon>Metazoa</taxon>
        <taxon>Ecdysozoa</taxon>
        <taxon>Arthropoda</taxon>
        <taxon>Hexapoda</taxon>
        <taxon>Insecta</taxon>
        <taxon>Pterygota</taxon>
        <taxon>Neoptera</taxon>
        <taxon>Endopterygota</taxon>
        <taxon>Hymenoptera</taxon>
        <taxon>Apocrita</taxon>
        <taxon>Ichneumonoidea</taxon>
        <taxon>Braconidae</taxon>
        <taxon>Microgastrinae</taxon>
        <taxon>Cotesia</taxon>
    </lineage>
</organism>
<proteinExistence type="predicted"/>
<keyword evidence="2" id="KW-1185">Reference proteome</keyword>
<sequence>MEEIKYKNKVLEKKIEMVNRGINPQLSYASASIPRRDAFPPLRTPPGAAMLQREFLPPVNSKSQAYRLQPQYHQQQNQPPRDESNHQSWAQQIKNEMNDILSAIKELTANVNSSIAANKQKIDFIIGYLNLEYVASIYTTEIPSFTPAQTFLDICITNLSLTGLSAGYKITTVDYDSDHRALLFTVILPSKMQTENNIRISRRNLCAIKWKKFEKTLNAKFTQDLPDDRNLSVQELDDSIINLTCALVCANN</sequence>
<gene>
    <name evidence="1" type="ORF">KQX54_014784</name>
</gene>
<dbReference type="EMBL" id="JAHXZJ010002609">
    <property type="protein sequence ID" value="KAH0540226.1"/>
    <property type="molecule type" value="Genomic_DNA"/>
</dbReference>
<evidence type="ECO:0000313" key="1">
    <source>
        <dbReference type="EMBL" id="KAH0540226.1"/>
    </source>
</evidence>
<dbReference type="Proteomes" id="UP000826195">
    <property type="component" value="Unassembled WGS sequence"/>
</dbReference>
<reference evidence="1 2" key="1">
    <citation type="journal article" date="2021" name="J. Hered.">
        <title>A chromosome-level genome assembly of the parasitoid wasp, Cotesia glomerata (Hymenoptera: Braconidae).</title>
        <authorList>
            <person name="Pinto B.J."/>
            <person name="Weis J.J."/>
            <person name="Gamble T."/>
            <person name="Ode P.J."/>
            <person name="Paul R."/>
            <person name="Zaspel J.M."/>
        </authorList>
    </citation>
    <scope>NUCLEOTIDE SEQUENCE [LARGE SCALE GENOMIC DNA]</scope>
    <source>
        <strain evidence="1">CgM1</strain>
    </source>
</reference>
<name>A0AAV7HJP0_COTGL</name>
<protein>
    <recommendedName>
        <fullName evidence="3">Endonuclease/exonuclease/phosphatase domain-containing protein</fullName>
    </recommendedName>
</protein>
<comment type="caution">
    <text evidence="1">The sequence shown here is derived from an EMBL/GenBank/DDBJ whole genome shotgun (WGS) entry which is preliminary data.</text>
</comment>
<evidence type="ECO:0008006" key="3">
    <source>
        <dbReference type="Google" id="ProtNLM"/>
    </source>
</evidence>
<evidence type="ECO:0000313" key="2">
    <source>
        <dbReference type="Proteomes" id="UP000826195"/>
    </source>
</evidence>
<dbReference type="AlphaFoldDB" id="A0AAV7HJP0"/>
<accession>A0AAV7HJP0</accession>